<name>A0ABV7UN91_9HYPH</name>
<comment type="caution">
    <text evidence="2">The sequence shown here is derived from an EMBL/GenBank/DDBJ whole genome shotgun (WGS) entry which is preliminary data.</text>
</comment>
<protein>
    <submittedName>
        <fullName evidence="2">M48 family metallopeptidase</fullName>
    </submittedName>
</protein>
<proteinExistence type="predicted"/>
<dbReference type="Pfam" id="PF01863">
    <property type="entry name" value="YgjP-like"/>
    <property type="match status" value="1"/>
</dbReference>
<dbReference type="InterPro" id="IPR002725">
    <property type="entry name" value="YgjP-like_metallopeptidase"/>
</dbReference>
<keyword evidence="3" id="KW-1185">Reference proteome</keyword>
<dbReference type="EMBL" id="JBHRYC010000125">
    <property type="protein sequence ID" value="MFC3640186.1"/>
    <property type="molecule type" value="Genomic_DNA"/>
</dbReference>
<evidence type="ECO:0000313" key="2">
    <source>
        <dbReference type="EMBL" id="MFC3640186.1"/>
    </source>
</evidence>
<sequence length="240" mass="27860">MALPTAEQIEICWGERRVTAELIRTVRRALRINVRPTGEVTVFAPVGEGIEEIRNRAHRKGAWIFAQIDTIAQRPKVTPERRYISGETHLLLGRQYRLSVEESGDPHVRIDGGRMVIAARTPDDSPHCRRLLQAFYRLIAREVFRQRFDIVLKPFVRRGLRRPSLVIRPMAKRWGCYTPSGRVVLNIDLVRASPRLIDYVICHELAHAFYPDHGDGWRELLKTVMPDWEERKEALEATLR</sequence>
<gene>
    <name evidence="2" type="ORF">ACFONL_22895</name>
</gene>
<reference evidence="3" key="1">
    <citation type="journal article" date="2019" name="Int. J. Syst. Evol. Microbiol.">
        <title>The Global Catalogue of Microorganisms (GCM) 10K type strain sequencing project: providing services to taxonomists for standard genome sequencing and annotation.</title>
        <authorList>
            <consortium name="The Broad Institute Genomics Platform"/>
            <consortium name="The Broad Institute Genome Sequencing Center for Infectious Disease"/>
            <person name="Wu L."/>
            <person name="Ma J."/>
        </authorList>
    </citation>
    <scope>NUCLEOTIDE SEQUENCE [LARGE SCALE GENOMIC DNA]</scope>
    <source>
        <strain evidence="3">KCTC 42282</strain>
    </source>
</reference>
<dbReference type="PANTHER" id="PTHR30399:SF1">
    <property type="entry name" value="UTP PYROPHOSPHATASE"/>
    <property type="match status" value="1"/>
</dbReference>
<dbReference type="InterPro" id="IPR053136">
    <property type="entry name" value="UTP_pyrophosphatase-like"/>
</dbReference>
<dbReference type="PANTHER" id="PTHR30399">
    <property type="entry name" value="UNCHARACTERIZED PROTEIN YGJP"/>
    <property type="match status" value="1"/>
</dbReference>
<dbReference type="Proteomes" id="UP001595704">
    <property type="component" value="Unassembled WGS sequence"/>
</dbReference>
<evidence type="ECO:0000259" key="1">
    <source>
        <dbReference type="Pfam" id="PF01863"/>
    </source>
</evidence>
<feature type="domain" description="YgjP-like metallopeptidase" evidence="1">
    <location>
        <begin position="29"/>
        <end position="236"/>
    </location>
</feature>
<dbReference type="RefSeq" id="WP_191321089.1">
    <property type="nucleotide sequence ID" value="NZ_BNCG01000040.1"/>
</dbReference>
<organism evidence="2 3">
    <name type="scientific">Camelimonas fluminis</name>
    <dbReference type="NCBI Taxonomy" id="1576911"/>
    <lineage>
        <taxon>Bacteria</taxon>
        <taxon>Pseudomonadati</taxon>
        <taxon>Pseudomonadota</taxon>
        <taxon>Alphaproteobacteria</taxon>
        <taxon>Hyphomicrobiales</taxon>
        <taxon>Chelatococcaceae</taxon>
        <taxon>Camelimonas</taxon>
    </lineage>
</organism>
<dbReference type="CDD" id="cd07344">
    <property type="entry name" value="M48_yhfN_like"/>
    <property type="match status" value="1"/>
</dbReference>
<dbReference type="Gene3D" id="3.30.2010.10">
    <property type="entry name" value="Metalloproteases ('zincins'), catalytic domain"/>
    <property type="match status" value="1"/>
</dbReference>
<evidence type="ECO:0000313" key="3">
    <source>
        <dbReference type="Proteomes" id="UP001595704"/>
    </source>
</evidence>
<accession>A0ABV7UN91</accession>